<keyword evidence="6 7" id="KW-0961">Cell wall biogenesis/degradation</keyword>
<proteinExistence type="inferred from homology"/>
<protein>
    <submittedName>
        <fullName evidence="10">L,D-transpeptidase</fullName>
    </submittedName>
</protein>
<evidence type="ECO:0000256" key="8">
    <source>
        <dbReference type="SAM" id="SignalP"/>
    </source>
</evidence>
<evidence type="ECO:0000313" key="10">
    <source>
        <dbReference type="EMBL" id="TPE58745.1"/>
    </source>
</evidence>
<dbReference type="SUPFAM" id="SSF141523">
    <property type="entry name" value="L,D-transpeptidase catalytic domain-like"/>
    <property type="match status" value="1"/>
</dbReference>
<evidence type="ECO:0000256" key="6">
    <source>
        <dbReference type="ARBA" id="ARBA00023316"/>
    </source>
</evidence>
<evidence type="ECO:0000256" key="5">
    <source>
        <dbReference type="ARBA" id="ARBA00022984"/>
    </source>
</evidence>
<organism evidence="10 11">
    <name type="scientific">Sandaracinobacter neustonicus</name>
    <dbReference type="NCBI Taxonomy" id="1715348"/>
    <lineage>
        <taxon>Bacteria</taxon>
        <taxon>Pseudomonadati</taxon>
        <taxon>Pseudomonadota</taxon>
        <taxon>Alphaproteobacteria</taxon>
        <taxon>Sphingomonadales</taxon>
        <taxon>Sphingosinicellaceae</taxon>
        <taxon>Sandaracinobacter</taxon>
    </lineage>
</organism>
<dbReference type="PROSITE" id="PS52029">
    <property type="entry name" value="LD_TPASE"/>
    <property type="match status" value="1"/>
</dbReference>
<dbReference type="RefSeq" id="WP_140929597.1">
    <property type="nucleotide sequence ID" value="NZ_VFSU01000034.1"/>
</dbReference>
<keyword evidence="4 7" id="KW-0133">Cell shape</keyword>
<dbReference type="UniPathway" id="UPA00219"/>
<dbReference type="GO" id="GO:0005576">
    <property type="term" value="C:extracellular region"/>
    <property type="evidence" value="ECO:0007669"/>
    <property type="project" value="TreeGrafter"/>
</dbReference>
<evidence type="ECO:0000313" key="11">
    <source>
        <dbReference type="Proteomes" id="UP000319897"/>
    </source>
</evidence>
<dbReference type="NCBIfam" id="NF004785">
    <property type="entry name" value="PRK06132.1-2"/>
    <property type="match status" value="1"/>
</dbReference>
<comment type="caution">
    <text evidence="10">The sequence shown here is derived from an EMBL/GenBank/DDBJ whole genome shotgun (WGS) entry which is preliminary data.</text>
</comment>
<dbReference type="GO" id="GO:0018104">
    <property type="term" value="P:peptidoglycan-protein cross-linking"/>
    <property type="evidence" value="ECO:0007669"/>
    <property type="project" value="TreeGrafter"/>
</dbReference>
<dbReference type="CDD" id="cd16913">
    <property type="entry name" value="YkuD_like"/>
    <property type="match status" value="1"/>
</dbReference>
<keyword evidence="11" id="KW-1185">Reference proteome</keyword>
<gene>
    <name evidence="10" type="ORF">FJQ54_17010</name>
</gene>
<dbReference type="Gene3D" id="2.40.440.10">
    <property type="entry name" value="L,D-transpeptidase catalytic domain-like"/>
    <property type="match status" value="1"/>
</dbReference>
<feature type="domain" description="L,D-TPase catalytic" evidence="9">
    <location>
        <begin position="53"/>
        <end position="162"/>
    </location>
</feature>
<dbReference type="InterPro" id="IPR038063">
    <property type="entry name" value="Transpep_catalytic_dom"/>
</dbReference>
<dbReference type="GO" id="GO:0071555">
    <property type="term" value="P:cell wall organization"/>
    <property type="evidence" value="ECO:0007669"/>
    <property type="project" value="UniProtKB-UniRule"/>
</dbReference>
<dbReference type="PANTHER" id="PTHR30582">
    <property type="entry name" value="L,D-TRANSPEPTIDASE"/>
    <property type="match status" value="1"/>
</dbReference>
<evidence type="ECO:0000256" key="1">
    <source>
        <dbReference type="ARBA" id="ARBA00004752"/>
    </source>
</evidence>
<dbReference type="Proteomes" id="UP000319897">
    <property type="component" value="Unassembled WGS sequence"/>
</dbReference>
<keyword evidence="5 7" id="KW-0573">Peptidoglycan synthesis</keyword>
<dbReference type="PANTHER" id="PTHR30582:SF2">
    <property type="entry name" value="L,D-TRANSPEPTIDASE YCIB-RELATED"/>
    <property type="match status" value="1"/>
</dbReference>
<dbReference type="AlphaFoldDB" id="A0A501XDS3"/>
<name>A0A501XDS3_9SPHN</name>
<dbReference type="InterPro" id="IPR050979">
    <property type="entry name" value="LD-transpeptidase"/>
</dbReference>
<dbReference type="EMBL" id="VFSU01000034">
    <property type="protein sequence ID" value="TPE58745.1"/>
    <property type="molecule type" value="Genomic_DNA"/>
</dbReference>
<comment type="similarity">
    <text evidence="2">Belongs to the YkuD family.</text>
</comment>
<feature type="active site" description="Nucleophile" evidence="7">
    <location>
        <position position="138"/>
    </location>
</feature>
<dbReference type="OrthoDB" id="463216at2"/>
<dbReference type="InterPro" id="IPR005490">
    <property type="entry name" value="LD_TPept_cat_dom"/>
</dbReference>
<dbReference type="Pfam" id="PF03734">
    <property type="entry name" value="YkuD"/>
    <property type="match status" value="1"/>
</dbReference>
<dbReference type="GO" id="GO:0008360">
    <property type="term" value="P:regulation of cell shape"/>
    <property type="evidence" value="ECO:0007669"/>
    <property type="project" value="UniProtKB-UniRule"/>
</dbReference>
<evidence type="ECO:0000256" key="2">
    <source>
        <dbReference type="ARBA" id="ARBA00005992"/>
    </source>
</evidence>
<feature type="active site" description="Proton donor/acceptor" evidence="7">
    <location>
        <position position="125"/>
    </location>
</feature>
<dbReference type="GO" id="GO:0016740">
    <property type="term" value="F:transferase activity"/>
    <property type="evidence" value="ECO:0007669"/>
    <property type="project" value="UniProtKB-KW"/>
</dbReference>
<keyword evidence="3" id="KW-0808">Transferase</keyword>
<comment type="pathway">
    <text evidence="1 7">Cell wall biogenesis; peptidoglycan biosynthesis.</text>
</comment>
<evidence type="ECO:0000256" key="7">
    <source>
        <dbReference type="PROSITE-ProRule" id="PRU01373"/>
    </source>
</evidence>
<keyword evidence="8" id="KW-0732">Signal</keyword>
<feature type="signal peptide" evidence="8">
    <location>
        <begin position="1"/>
        <end position="20"/>
    </location>
</feature>
<accession>A0A501XDS3</accession>
<sequence>MRLFLLAASLSLLLGSPAIAQGAKTSSAFDTDVAALKPGEFIWNGDLAPEGPMTVIVHLPTQRAFVYRNGIRIGVTTVSSGKPGHKTPTGIFTILQKNKDHKSNLYNSAPMPYMQRLTWDGIALHAGNLPGYPASHGCIRMPMEFSKKLFEASSMGMTVVVTNGLVTPEVADANAFLMPVTAKGVADDPTLRRLSKDENWRWTPEKSPTGPVTIVLSTDNERVIVFRNGVEIGRSKVQIAKGFEIGTRALQYAGTDADGQTRWIFIPLPGYETEKGQADEKSALQSIFIPADFNRLVRSVIGPGTTVLATHGGLNSGQAGKATTVIATDQ</sequence>
<dbReference type="GO" id="GO:0071972">
    <property type="term" value="F:peptidoglycan L,D-transpeptidase activity"/>
    <property type="evidence" value="ECO:0007669"/>
    <property type="project" value="TreeGrafter"/>
</dbReference>
<reference evidence="10 11" key="1">
    <citation type="submission" date="2019-06" db="EMBL/GenBank/DDBJ databases">
        <authorList>
            <person name="Lee I."/>
            <person name="Jang G.I."/>
            <person name="Hwang C.Y."/>
        </authorList>
    </citation>
    <scope>NUCLEOTIDE SEQUENCE [LARGE SCALE GENOMIC DNA]</scope>
    <source>
        <strain evidence="10 11">PAMC 28131</strain>
    </source>
</reference>
<evidence type="ECO:0000256" key="4">
    <source>
        <dbReference type="ARBA" id="ARBA00022960"/>
    </source>
</evidence>
<evidence type="ECO:0000259" key="9">
    <source>
        <dbReference type="PROSITE" id="PS52029"/>
    </source>
</evidence>
<feature type="chain" id="PRO_5021245569" evidence="8">
    <location>
        <begin position="21"/>
        <end position="330"/>
    </location>
</feature>
<evidence type="ECO:0000256" key="3">
    <source>
        <dbReference type="ARBA" id="ARBA00022679"/>
    </source>
</evidence>